<dbReference type="PROSITE" id="PS51000">
    <property type="entry name" value="HTH_DEOR_2"/>
    <property type="match status" value="1"/>
</dbReference>
<dbReference type="InterPro" id="IPR001034">
    <property type="entry name" value="DeoR_HTH"/>
</dbReference>
<dbReference type="SMART" id="SM00420">
    <property type="entry name" value="HTH_DEOR"/>
    <property type="match status" value="1"/>
</dbReference>
<protein>
    <submittedName>
        <fullName evidence="1">Glucitol operon repressor</fullName>
    </submittedName>
</protein>
<name>A0A221W3V8_9PSEU</name>
<dbReference type="Proteomes" id="UP000204221">
    <property type="component" value="Chromosome"/>
</dbReference>
<evidence type="ECO:0000313" key="2">
    <source>
        <dbReference type="Proteomes" id="UP000204221"/>
    </source>
</evidence>
<dbReference type="InterPro" id="IPR050313">
    <property type="entry name" value="Carb_Metab_HTH_regulators"/>
</dbReference>
<dbReference type="KEGG" id="ahg:AHOG_13390"/>
<dbReference type="InterPro" id="IPR014036">
    <property type="entry name" value="DeoR-like_C"/>
</dbReference>
<gene>
    <name evidence="1" type="primary">srlR2</name>
    <name evidence="1" type="ORF">AHOG_13390</name>
</gene>
<dbReference type="AlphaFoldDB" id="A0A221W3V8"/>
<dbReference type="EMBL" id="CP022521">
    <property type="protein sequence ID" value="ASO20321.1"/>
    <property type="molecule type" value="Genomic_DNA"/>
</dbReference>
<dbReference type="RefSeq" id="WP_093941668.1">
    <property type="nucleotide sequence ID" value="NZ_CP022521.1"/>
</dbReference>
<dbReference type="SUPFAM" id="SSF46785">
    <property type="entry name" value="Winged helix' DNA-binding domain"/>
    <property type="match status" value="1"/>
</dbReference>
<dbReference type="SMART" id="SM01134">
    <property type="entry name" value="DeoRC"/>
    <property type="match status" value="1"/>
</dbReference>
<dbReference type="InterPro" id="IPR018356">
    <property type="entry name" value="Tscrpt_reg_HTH_DeoR_CS"/>
</dbReference>
<dbReference type="InterPro" id="IPR036388">
    <property type="entry name" value="WH-like_DNA-bd_sf"/>
</dbReference>
<dbReference type="InterPro" id="IPR037171">
    <property type="entry name" value="NagB/RpiA_transferase-like"/>
</dbReference>
<dbReference type="PANTHER" id="PTHR30363">
    <property type="entry name" value="HTH-TYPE TRANSCRIPTIONAL REGULATOR SRLR-RELATED"/>
    <property type="match status" value="1"/>
</dbReference>
<proteinExistence type="predicted"/>
<organism evidence="1 2">
    <name type="scientific">Actinoalloteichus hoggarensis</name>
    <dbReference type="NCBI Taxonomy" id="1470176"/>
    <lineage>
        <taxon>Bacteria</taxon>
        <taxon>Bacillati</taxon>
        <taxon>Actinomycetota</taxon>
        <taxon>Actinomycetes</taxon>
        <taxon>Pseudonocardiales</taxon>
        <taxon>Pseudonocardiaceae</taxon>
        <taxon>Actinoalloteichus</taxon>
    </lineage>
</organism>
<keyword evidence="2" id="KW-1185">Reference proteome</keyword>
<dbReference type="Gene3D" id="1.10.10.10">
    <property type="entry name" value="Winged helix-like DNA-binding domain superfamily/Winged helix DNA-binding domain"/>
    <property type="match status" value="1"/>
</dbReference>
<dbReference type="OrthoDB" id="7688673at2"/>
<reference evidence="1 2" key="1">
    <citation type="submission" date="2017-07" db="EMBL/GenBank/DDBJ databases">
        <title>Complete genome sequence of Actinoalloteichus hoggarensis DSM 45943, type strain of Actinoalloteichus hoggarensis.</title>
        <authorList>
            <person name="Ruckert C."/>
            <person name="Nouioui I."/>
            <person name="Willmese J."/>
            <person name="van Wezel G."/>
            <person name="Klenk H.-P."/>
            <person name="Kalinowski J."/>
            <person name="Zotchev S.B."/>
        </authorList>
    </citation>
    <scope>NUCLEOTIDE SEQUENCE [LARGE SCALE GENOMIC DNA]</scope>
    <source>
        <strain evidence="1 2">DSM 45943</strain>
    </source>
</reference>
<dbReference type="Pfam" id="PF00455">
    <property type="entry name" value="DeoRC"/>
    <property type="match status" value="1"/>
</dbReference>
<accession>A0A221W3V8</accession>
<dbReference type="PROSITE" id="PS00894">
    <property type="entry name" value="HTH_DEOR_1"/>
    <property type="match status" value="1"/>
</dbReference>
<dbReference type="GO" id="GO:0003700">
    <property type="term" value="F:DNA-binding transcription factor activity"/>
    <property type="evidence" value="ECO:0007669"/>
    <property type="project" value="InterPro"/>
</dbReference>
<dbReference type="SUPFAM" id="SSF100950">
    <property type="entry name" value="NagB/RpiA/CoA transferase-like"/>
    <property type="match status" value="1"/>
</dbReference>
<dbReference type="PANTHER" id="PTHR30363:SF58">
    <property type="entry name" value="REGULATORY PROTEIN, DEOR FAMILY"/>
    <property type="match status" value="1"/>
</dbReference>
<sequence length="264" mass="28240">MAEETPLIPDQRRELLLKHLRGQMVLSVHQLTEILGVSHMTVRRDIAALEREGRAFSVPGGVRIASQVRQEPSFIDKSMTERPQKLAMAGEAARLLRDDATVYLDAGTTMLAMVPHVLEHTGMTVVTNDFSVVDALVGRPEVELIHVGGRIEHANRSSVGRLAAGTLEQLSLDLAFVSTSSWDLQRGVTTPSSAKVEVKRAAMASASGSVLVAGSPKYGTYGMYRIAGLRDFDAIITDDGLAEAAAAGIRDLGIELALTAPSGD</sequence>
<evidence type="ECO:0000313" key="1">
    <source>
        <dbReference type="EMBL" id="ASO20321.1"/>
    </source>
</evidence>
<dbReference type="InterPro" id="IPR036390">
    <property type="entry name" value="WH_DNA-bd_sf"/>
</dbReference>
<dbReference type="Pfam" id="PF08220">
    <property type="entry name" value="HTH_DeoR"/>
    <property type="match status" value="1"/>
</dbReference>